<dbReference type="Proteomes" id="UP000005632">
    <property type="component" value="Chromosome"/>
</dbReference>
<sequence>MGKAFEAIMTIMLLFLCGFVLYKKKWVTNETMAFLSKFIVFVSVPAMLVTSLTSMFTHEQLLDLIPLLPMPLIMQVCLYYLSYLIALLLKVRKGRRWTFAMMGAISNTLFIGLPISMILFGEASLPAVMLTFLSSTLVCWTLGISGLMKDGKIFSGISLEKPGFWKRSKNFLLNPPILGLLVGVTLSLLDIELPSSIGNTLAYIGSMVTPLSMIYTGMFLATMHWKEMVPDKDTIAVFFIRFLLAPVLMYVSIGLMRKSGGVISDVTADVLIIQIAACVMTQSSILTIECKGDGIFATRAVALSNLVFLAVLPLYLYVLA</sequence>
<evidence type="ECO:0000256" key="4">
    <source>
        <dbReference type="ARBA" id="ARBA00022475"/>
    </source>
</evidence>
<evidence type="ECO:0000256" key="7">
    <source>
        <dbReference type="ARBA" id="ARBA00023136"/>
    </source>
</evidence>
<evidence type="ECO:0000256" key="3">
    <source>
        <dbReference type="ARBA" id="ARBA00022448"/>
    </source>
</evidence>
<dbReference type="KEGG" id="sgp:SpiGrapes_2355"/>
<dbReference type="STRING" id="158190.SpiGrapes_2355"/>
<dbReference type="eggNOG" id="COG0679">
    <property type="taxonomic scope" value="Bacteria"/>
</dbReference>
<dbReference type="RefSeq" id="WP_014270970.1">
    <property type="nucleotide sequence ID" value="NC_016633.1"/>
</dbReference>
<dbReference type="AlphaFoldDB" id="G8QSU7"/>
<keyword evidence="6 8" id="KW-1133">Transmembrane helix</keyword>
<dbReference type="GO" id="GO:0005886">
    <property type="term" value="C:plasma membrane"/>
    <property type="evidence" value="ECO:0007669"/>
    <property type="project" value="UniProtKB-SubCell"/>
</dbReference>
<dbReference type="EMBL" id="CP003155">
    <property type="protein sequence ID" value="AEV30129.1"/>
    <property type="molecule type" value="Genomic_DNA"/>
</dbReference>
<dbReference type="PANTHER" id="PTHR36838:SF1">
    <property type="entry name" value="SLR1864 PROTEIN"/>
    <property type="match status" value="1"/>
</dbReference>
<feature type="transmembrane region" description="Helical" evidence="8">
    <location>
        <begin position="268"/>
        <end position="288"/>
    </location>
</feature>
<accession>G8QSU7</accession>
<feature type="transmembrane region" description="Helical" evidence="8">
    <location>
        <begin position="101"/>
        <end position="121"/>
    </location>
</feature>
<evidence type="ECO:0000313" key="10">
    <source>
        <dbReference type="Proteomes" id="UP000005632"/>
    </source>
</evidence>
<dbReference type="Gene3D" id="1.20.1530.20">
    <property type="match status" value="2"/>
</dbReference>
<evidence type="ECO:0000256" key="5">
    <source>
        <dbReference type="ARBA" id="ARBA00022692"/>
    </source>
</evidence>
<evidence type="ECO:0000256" key="2">
    <source>
        <dbReference type="ARBA" id="ARBA00010145"/>
    </source>
</evidence>
<feature type="transmembrane region" description="Helical" evidence="8">
    <location>
        <begin position="6"/>
        <end position="22"/>
    </location>
</feature>
<feature type="transmembrane region" description="Helical" evidence="8">
    <location>
        <begin position="300"/>
        <end position="318"/>
    </location>
</feature>
<keyword evidence="3" id="KW-0813">Transport</keyword>
<feature type="transmembrane region" description="Helical" evidence="8">
    <location>
        <begin position="68"/>
        <end position="89"/>
    </location>
</feature>
<feature type="transmembrane region" description="Helical" evidence="8">
    <location>
        <begin position="127"/>
        <end position="148"/>
    </location>
</feature>
<dbReference type="HOGENOM" id="CLU_056175_1_0_12"/>
<keyword evidence="7 8" id="KW-0472">Membrane</keyword>
<gene>
    <name evidence="9" type="ordered locus">SpiGrapes_2355</name>
</gene>
<keyword evidence="10" id="KW-1185">Reference proteome</keyword>
<reference evidence="9 10" key="1">
    <citation type="submission" date="2011-11" db="EMBL/GenBank/DDBJ databases">
        <title>Complete sequence of Spirochaeta sp. grapes.</title>
        <authorList>
            <consortium name="US DOE Joint Genome Institute"/>
            <person name="Lucas S."/>
            <person name="Han J."/>
            <person name="Lapidus A."/>
            <person name="Cheng J.-F."/>
            <person name="Goodwin L."/>
            <person name="Pitluck S."/>
            <person name="Peters L."/>
            <person name="Ovchinnikova G."/>
            <person name="Munk A.C."/>
            <person name="Detter J.C."/>
            <person name="Han C."/>
            <person name="Tapia R."/>
            <person name="Land M."/>
            <person name="Hauser L."/>
            <person name="Kyrpides N."/>
            <person name="Ivanova N."/>
            <person name="Pagani I."/>
            <person name="Ritalahtilisa K."/>
            <person name="Loeffler F."/>
            <person name="Woyke T."/>
        </authorList>
    </citation>
    <scope>NUCLEOTIDE SEQUENCE [LARGE SCALE GENOMIC DNA]</scope>
    <source>
        <strain evidence="10">ATCC BAA-1885 / DSM 22778 / Grapes</strain>
    </source>
</reference>
<dbReference type="Pfam" id="PF03547">
    <property type="entry name" value="Mem_trans"/>
    <property type="match status" value="2"/>
</dbReference>
<feature type="transmembrane region" description="Helical" evidence="8">
    <location>
        <begin position="34"/>
        <end position="56"/>
    </location>
</feature>
<name>G8QSU7_SPHPG</name>
<comment type="similarity">
    <text evidence="2">Belongs to the auxin efflux carrier (TC 2.A.69) family.</text>
</comment>
<feature type="transmembrane region" description="Helical" evidence="8">
    <location>
        <begin position="235"/>
        <end position="256"/>
    </location>
</feature>
<evidence type="ECO:0000256" key="6">
    <source>
        <dbReference type="ARBA" id="ARBA00022989"/>
    </source>
</evidence>
<keyword evidence="4" id="KW-1003">Cell membrane</keyword>
<dbReference type="PANTHER" id="PTHR36838">
    <property type="entry name" value="AUXIN EFFLUX CARRIER FAMILY PROTEIN"/>
    <property type="match status" value="1"/>
</dbReference>
<protein>
    <submittedName>
        <fullName evidence="9">Putative permease</fullName>
    </submittedName>
</protein>
<dbReference type="GO" id="GO:0055085">
    <property type="term" value="P:transmembrane transport"/>
    <property type="evidence" value="ECO:0007669"/>
    <property type="project" value="InterPro"/>
</dbReference>
<proteinExistence type="inferred from homology"/>
<organism evidence="9 10">
    <name type="scientific">Sphaerochaeta pleomorpha (strain ATCC BAA-1885 / DSM 22778 / Grapes)</name>
    <dbReference type="NCBI Taxonomy" id="158190"/>
    <lineage>
        <taxon>Bacteria</taxon>
        <taxon>Pseudomonadati</taxon>
        <taxon>Spirochaetota</taxon>
        <taxon>Spirochaetia</taxon>
        <taxon>Spirochaetales</taxon>
        <taxon>Sphaerochaetaceae</taxon>
        <taxon>Sphaerochaeta</taxon>
    </lineage>
</organism>
<feature type="transmembrane region" description="Helical" evidence="8">
    <location>
        <begin position="201"/>
        <end position="223"/>
    </location>
</feature>
<comment type="subcellular location">
    <subcellularLocation>
        <location evidence="1">Cell membrane</location>
        <topology evidence="1">Multi-pass membrane protein</topology>
    </subcellularLocation>
</comment>
<keyword evidence="5 8" id="KW-0812">Transmembrane</keyword>
<evidence type="ECO:0000256" key="8">
    <source>
        <dbReference type="SAM" id="Phobius"/>
    </source>
</evidence>
<evidence type="ECO:0000256" key="1">
    <source>
        <dbReference type="ARBA" id="ARBA00004651"/>
    </source>
</evidence>
<evidence type="ECO:0000313" key="9">
    <source>
        <dbReference type="EMBL" id="AEV30129.1"/>
    </source>
</evidence>
<dbReference type="InterPro" id="IPR038770">
    <property type="entry name" value="Na+/solute_symporter_sf"/>
</dbReference>
<feature type="transmembrane region" description="Helical" evidence="8">
    <location>
        <begin position="171"/>
        <end position="189"/>
    </location>
</feature>
<dbReference type="InterPro" id="IPR004776">
    <property type="entry name" value="Mem_transp_PIN-like"/>
</dbReference>